<evidence type="ECO:0000313" key="5">
    <source>
        <dbReference type="Proteomes" id="UP001239445"/>
    </source>
</evidence>
<feature type="compositionally biased region" description="Polar residues" evidence="1">
    <location>
        <begin position="185"/>
        <end position="195"/>
    </location>
</feature>
<evidence type="ECO:0000256" key="1">
    <source>
        <dbReference type="SAM" id="MobiDB-lite"/>
    </source>
</evidence>
<dbReference type="Pfam" id="PF24840">
    <property type="entry name" value="NTF2_SigF"/>
    <property type="match status" value="1"/>
</dbReference>
<name>A0AAJ0BK63_9PEZI</name>
<feature type="compositionally biased region" description="Low complexity" evidence="1">
    <location>
        <begin position="297"/>
        <end position="308"/>
    </location>
</feature>
<organism evidence="4 5">
    <name type="scientific">Echria macrotheca</name>
    <dbReference type="NCBI Taxonomy" id="438768"/>
    <lineage>
        <taxon>Eukaryota</taxon>
        <taxon>Fungi</taxon>
        <taxon>Dikarya</taxon>
        <taxon>Ascomycota</taxon>
        <taxon>Pezizomycotina</taxon>
        <taxon>Sordariomycetes</taxon>
        <taxon>Sordariomycetidae</taxon>
        <taxon>Sordariales</taxon>
        <taxon>Schizotheciaceae</taxon>
        <taxon>Echria</taxon>
    </lineage>
</organism>
<dbReference type="EMBL" id="MU839828">
    <property type="protein sequence ID" value="KAK1759437.1"/>
    <property type="molecule type" value="Genomic_DNA"/>
</dbReference>
<proteinExistence type="predicted"/>
<keyword evidence="5" id="KW-1185">Reference proteome</keyword>
<feature type="domain" description="SigF-like NTF2-like" evidence="3">
    <location>
        <begin position="1"/>
        <end position="125"/>
    </location>
</feature>
<feature type="compositionally biased region" description="Low complexity" evidence="1">
    <location>
        <begin position="200"/>
        <end position="211"/>
    </location>
</feature>
<feature type="region of interest" description="Disordered" evidence="1">
    <location>
        <begin position="280"/>
        <end position="318"/>
    </location>
</feature>
<keyword evidence="2" id="KW-1133">Transmembrane helix</keyword>
<reference evidence="4" key="1">
    <citation type="submission" date="2023-06" db="EMBL/GenBank/DDBJ databases">
        <title>Genome-scale phylogeny and comparative genomics of the fungal order Sordariales.</title>
        <authorList>
            <consortium name="Lawrence Berkeley National Laboratory"/>
            <person name="Hensen N."/>
            <person name="Bonometti L."/>
            <person name="Westerberg I."/>
            <person name="Brannstrom I.O."/>
            <person name="Guillou S."/>
            <person name="Cros-Aarteil S."/>
            <person name="Calhoun S."/>
            <person name="Haridas S."/>
            <person name="Kuo A."/>
            <person name="Mondo S."/>
            <person name="Pangilinan J."/>
            <person name="Riley R."/>
            <person name="Labutti K."/>
            <person name="Andreopoulos B."/>
            <person name="Lipzen A."/>
            <person name="Chen C."/>
            <person name="Yanf M."/>
            <person name="Daum C."/>
            <person name="Ng V."/>
            <person name="Clum A."/>
            <person name="Steindorff A."/>
            <person name="Ohm R."/>
            <person name="Martin F."/>
            <person name="Silar P."/>
            <person name="Natvig D."/>
            <person name="Lalanne C."/>
            <person name="Gautier V."/>
            <person name="Ament-Velasquez S.L."/>
            <person name="Kruys A."/>
            <person name="Hutchinson M.I."/>
            <person name="Powell A.J."/>
            <person name="Barry K."/>
            <person name="Miller A.N."/>
            <person name="Grigoriev I.V."/>
            <person name="Debuchy R."/>
            <person name="Gladieux P."/>
            <person name="Thoren M.H."/>
            <person name="Johannesson H."/>
        </authorList>
    </citation>
    <scope>NUCLEOTIDE SEQUENCE</scope>
    <source>
        <strain evidence="4">PSN4</strain>
    </source>
</reference>
<feature type="transmembrane region" description="Helical" evidence="2">
    <location>
        <begin position="243"/>
        <end position="276"/>
    </location>
</feature>
<evidence type="ECO:0000256" key="2">
    <source>
        <dbReference type="SAM" id="Phobius"/>
    </source>
</evidence>
<comment type="caution">
    <text evidence="4">The sequence shown here is derived from an EMBL/GenBank/DDBJ whole genome shotgun (WGS) entry which is preliminary data.</text>
</comment>
<accession>A0AAJ0BK63</accession>
<dbReference type="AlphaFoldDB" id="A0AAJ0BK63"/>
<dbReference type="PANTHER" id="PTHR35393">
    <property type="entry name" value="CHROMOSOME 1, WHOLE GENOME SHOTGUN SEQUENCE"/>
    <property type="match status" value="1"/>
</dbReference>
<gene>
    <name evidence="4" type="ORF">QBC47DRAFT_371941</name>
</gene>
<keyword evidence="2" id="KW-0472">Membrane</keyword>
<evidence type="ECO:0000259" key="3">
    <source>
        <dbReference type="Pfam" id="PF24840"/>
    </source>
</evidence>
<feature type="region of interest" description="Disordered" evidence="1">
    <location>
        <begin position="185"/>
        <end position="213"/>
    </location>
</feature>
<dbReference type="Proteomes" id="UP001239445">
    <property type="component" value="Unassembled WGS sequence"/>
</dbReference>
<sequence length="318" mass="34541">MDHPVKDIRGVIRSLCQGSPEEQQHAIAKYFVPSASFVHPFCRVPSFEGVRVPAIGNVDSRMLILNVYKWYKLLSPKIEVEIESAVFDQRTNTLYVTVSQVFSMWFLPFHAAPVKLVTVLTLDASESSEQKDGANGTAASSSSSSARDNNAQNKSSATTAVTTPLGDADNEPTFAEVVDTSIDTSSAVDTKTAQPKSRRATSTSVAVSSGSESRRKYRILKQEDYYQPTDAIKFILLGPGAALYSWLQIIGTALCLIGVMLAGPIFQAFFGVAHFVDRKRKGKRSEQRQPQQKPRVDGPADGADGAAPNGHVSRSKAE</sequence>
<feature type="compositionally biased region" description="Polar residues" evidence="1">
    <location>
        <begin position="147"/>
        <end position="162"/>
    </location>
</feature>
<evidence type="ECO:0000313" key="4">
    <source>
        <dbReference type="EMBL" id="KAK1759437.1"/>
    </source>
</evidence>
<dbReference type="PANTHER" id="PTHR35393:SF1">
    <property type="entry name" value="SNOAL-LIKE DOMAIN-CONTAINING PROTEIN"/>
    <property type="match status" value="1"/>
</dbReference>
<protein>
    <recommendedName>
        <fullName evidence="3">SigF-like NTF2-like domain-containing protein</fullName>
    </recommendedName>
</protein>
<feature type="region of interest" description="Disordered" evidence="1">
    <location>
        <begin position="127"/>
        <end position="171"/>
    </location>
</feature>
<dbReference type="InterPro" id="IPR057514">
    <property type="entry name" value="NTF2_SigF"/>
</dbReference>
<keyword evidence="2" id="KW-0812">Transmembrane</keyword>